<dbReference type="PANTHER" id="PTHR31480">
    <property type="entry name" value="BIFUNCTIONAL LYCOPENE CYCLASE/PHYTOENE SYNTHASE"/>
    <property type="match status" value="1"/>
</dbReference>
<dbReference type="Gene3D" id="1.10.600.10">
    <property type="entry name" value="Farnesyl Diphosphate Synthase"/>
    <property type="match status" value="1"/>
</dbReference>
<dbReference type="RefSeq" id="WP_197744219.1">
    <property type="nucleotide sequence ID" value="NZ_LR778175.1"/>
</dbReference>
<dbReference type="Pfam" id="PF00494">
    <property type="entry name" value="SQS_PSY"/>
    <property type="match status" value="1"/>
</dbReference>
<gene>
    <name evidence="1" type="ORF">NSCAC_1556</name>
</gene>
<dbReference type="GO" id="GO:0016765">
    <property type="term" value="F:transferase activity, transferring alkyl or aryl (other than methyl) groups"/>
    <property type="evidence" value="ECO:0007669"/>
    <property type="project" value="UniProtKB-ARBA"/>
</dbReference>
<keyword evidence="2" id="KW-1185">Reference proteome</keyword>
<organism evidence="1 2">
    <name type="scientific">Candidatus Nitrosacidococcus tergens</name>
    <dbReference type="NCBI Taxonomy" id="553981"/>
    <lineage>
        <taxon>Bacteria</taxon>
        <taxon>Pseudomonadati</taxon>
        <taxon>Pseudomonadota</taxon>
        <taxon>Gammaproteobacteria</taxon>
        <taxon>Chromatiales</taxon>
        <taxon>Chromatiaceae</taxon>
        <taxon>Candidatus Nitrosacidococcus</taxon>
    </lineage>
</organism>
<dbReference type="Proteomes" id="UP000516072">
    <property type="component" value="Chromosome"/>
</dbReference>
<evidence type="ECO:0000313" key="2">
    <source>
        <dbReference type="Proteomes" id="UP000516072"/>
    </source>
</evidence>
<protein>
    <submittedName>
        <fullName evidence="1">Squalene/phytoene synthase</fullName>
    </submittedName>
</protein>
<sequence length="287" mass="32949">MNLEVDYLARVAKPGTNLYYSLLFLPKEKQEVVTALYAYQREIINIPLECSEVLVAHTKLQWWREEIDRLFSGNPRHPITLYLVTATKQYQLSQSLFLSVIEAAINDLDLAQSLYPTFDSLISYCEGISSSISVLIAKICGYTHTETKEYANTLGIALHLYYLLRNTRQYVDKGFLYVPQDQLMSFKISTKDIFNGHNPTGQVNLFTYQVNLIRQYFCNSLSHLNKDDYISQQIGLIQISLSLATLNAIKDDGYLLLEKKTSLTPLHKLWLSWLTSKRAKWGLAPKC</sequence>
<dbReference type="EMBL" id="LR778175">
    <property type="protein sequence ID" value="CAB1277209.1"/>
    <property type="molecule type" value="Genomic_DNA"/>
</dbReference>
<dbReference type="InterPro" id="IPR008949">
    <property type="entry name" value="Isoprenoid_synthase_dom_sf"/>
</dbReference>
<proteinExistence type="predicted"/>
<reference evidence="1 2" key="1">
    <citation type="submission" date="2020-03" db="EMBL/GenBank/DDBJ databases">
        <authorList>
            <person name="Picone N."/>
        </authorList>
    </citation>
    <scope>NUCLEOTIDE SEQUENCE [LARGE SCALE GENOMIC DNA]</scope>
    <source>
        <strain evidence="1">NSCAC1</strain>
    </source>
</reference>
<dbReference type="SUPFAM" id="SSF48576">
    <property type="entry name" value="Terpenoid synthases"/>
    <property type="match status" value="1"/>
</dbReference>
<accession>A0A7G1QBH4</accession>
<dbReference type="AlphaFoldDB" id="A0A7G1QBH4"/>
<name>A0A7G1QBH4_9GAMM</name>
<evidence type="ECO:0000313" key="1">
    <source>
        <dbReference type="EMBL" id="CAB1277209.1"/>
    </source>
</evidence>
<dbReference type="KEGG" id="ntg:NSCAC_1556"/>
<dbReference type="InterPro" id="IPR002060">
    <property type="entry name" value="Squ/phyt_synthse"/>
</dbReference>